<comment type="subcellular location">
    <subcellularLocation>
        <location evidence="2">Cytoplasm</location>
    </subcellularLocation>
    <subcellularLocation>
        <location evidence="1">Peroxisome</location>
    </subcellularLocation>
</comment>
<proteinExistence type="inferred from homology"/>
<evidence type="ECO:0000313" key="10">
    <source>
        <dbReference type="EMBL" id="PPQ99436.1"/>
    </source>
</evidence>
<dbReference type="SMART" id="SM00028">
    <property type="entry name" value="TPR"/>
    <property type="match status" value="4"/>
</dbReference>
<dbReference type="PROSITE" id="PS50293">
    <property type="entry name" value="TPR_REGION"/>
    <property type="match status" value="1"/>
</dbReference>
<keyword evidence="11" id="KW-1185">Reference proteome</keyword>
<evidence type="ECO:0000256" key="6">
    <source>
        <dbReference type="ARBA" id="ARBA00022803"/>
    </source>
</evidence>
<reference evidence="10 11" key="1">
    <citation type="journal article" date="2018" name="Evol. Lett.">
        <title>Horizontal gene cluster transfer increased hallucinogenic mushroom diversity.</title>
        <authorList>
            <person name="Reynolds H.T."/>
            <person name="Vijayakumar V."/>
            <person name="Gluck-Thaler E."/>
            <person name="Korotkin H.B."/>
            <person name="Matheny P.B."/>
            <person name="Slot J.C."/>
        </authorList>
    </citation>
    <scope>NUCLEOTIDE SEQUENCE [LARGE SCALE GENOMIC DNA]</scope>
    <source>
        <strain evidence="10 11">2629</strain>
    </source>
</reference>
<feature type="repeat" description="TPR" evidence="8">
    <location>
        <begin position="583"/>
        <end position="616"/>
    </location>
</feature>
<organism evidence="10 11">
    <name type="scientific">Panaeolus cyanescens</name>
    <dbReference type="NCBI Taxonomy" id="181874"/>
    <lineage>
        <taxon>Eukaryota</taxon>
        <taxon>Fungi</taxon>
        <taxon>Dikarya</taxon>
        <taxon>Basidiomycota</taxon>
        <taxon>Agaricomycotina</taxon>
        <taxon>Agaricomycetes</taxon>
        <taxon>Agaricomycetidae</taxon>
        <taxon>Agaricales</taxon>
        <taxon>Agaricineae</taxon>
        <taxon>Galeropsidaceae</taxon>
        <taxon>Panaeolus</taxon>
    </lineage>
</organism>
<evidence type="ECO:0000256" key="8">
    <source>
        <dbReference type="PROSITE-ProRule" id="PRU00339"/>
    </source>
</evidence>
<dbReference type="GO" id="GO:0005829">
    <property type="term" value="C:cytosol"/>
    <property type="evidence" value="ECO:0007669"/>
    <property type="project" value="TreeGrafter"/>
</dbReference>
<dbReference type="InterPro" id="IPR024111">
    <property type="entry name" value="PEX5/PEX5L"/>
</dbReference>
<evidence type="ECO:0000256" key="4">
    <source>
        <dbReference type="ARBA" id="ARBA00022490"/>
    </source>
</evidence>
<evidence type="ECO:0000256" key="7">
    <source>
        <dbReference type="ARBA" id="ARBA00023140"/>
    </source>
</evidence>
<name>A0A409Y8N7_9AGAR</name>
<accession>A0A409Y8N7</accession>
<evidence type="ECO:0000313" key="11">
    <source>
        <dbReference type="Proteomes" id="UP000284842"/>
    </source>
</evidence>
<dbReference type="PANTHER" id="PTHR10130">
    <property type="entry name" value="PEROXISOMAL TARGETING SIGNAL 1 RECEPTOR PEX5"/>
    <property type="match status" value="1"/>
</dbReference>
<keyword evidence="4" id="KW-0963">Cytoplasm</keyword>
<evidence type="ECO:0000256" key="2">
    <source>
        <dbReference type="ARBA" id="ARBA00004496"/>
    </source>
</evidence>
<keyword evidence="7" id="KW-0576">Peroxisome</keyword>
<comment type="caution">
    <text evidence="10">The sequence shown here is derived from an EMBL/GenBank/DDBJ whole genome shotgun (WGS) entry which is preliminary data.</text>
</comment>
<dbReference type="Proteomes" id="UP000284842">
    <property type="component" value="Unassembled WGS sequence"/>
</dbReference>
<evidence type="ECO:0000256" key="5">
    <source>
        <dbReference type="ARBA" id="ARBA00022737"/>
    </source>
</evidence>
<gene>
    <name evidence="10" type="ORF">CVT24_005243</name>
</gene>
<keyword evidence="5" id="KW-0677">Repeat</keyword>
<dbReference type="Gene3D" id="6.10.280.230">
    <property type="match status" value="1"/>
</dbReference>
<feature type="repeat" description="TPR" evidence="8">
    <location>
        <begin position="472"/>
        <end position="505"/>
    </location>
</feature>
<dbReference type="Gene3D" id="1.25.40.10">
    <property type="entry name" value="Tetratricopeptide repeat domain"/>
    <property type="match status" value="1"/>
</dbReference>
<feature type="repeat" description="TPR" evidence="8">
    <location>
        <begin position="617"/>
        <end position="650"/>
    </location>
</feature>
<dbReference type="InterPro" id="IPR011990">
    <property type="entry name" value="TPR-like_helical_dom_sf"/>
</dbReference>
<evidence type="ECO:0000256" key="3">
    <source>
        <dbReference type="ARBA" id="ARBA00005348"/>
    </source>
</evidence>
<dbReference type="GO" id="GO:0005778">
    <property type="term" value="C:peroxisomal membrane"/>
    <property type="evidence" value="ECO:0007669"/>
    <property type="project" value="TreeGrafter"/>
</dbReference>
<dbReference type="Pfam" id="PF13181">
    <property type="entry name" value="TPR_8"/>
    <property type="match status" value="2"/>
</dbReference>
<dbReference type="InParanoid" id="A0A409Y8N7"/>
<keyword evidence="6 8" id="KW-0802">TPR repeat</keyword>
<sequence length="731" mass="80416">MALPMLVGGSECGPSNGLQGLTKRFDQDRGIQQDHFGAGRAGSSRDVFRTQGPSNAQDADAARFFAGGQAPVQVPQFHGDPLAYDLSAMRAALPPMQTQHQPQAQKPLASWASDFVVQQTPAGGIMASGSPAPQMVSPMEGMQQEQAKQITVVGGIVGPTSMAWNVNPAFGMNAMRGPGFMTQMLQQPHLQQQPVVTKRISWDKAFSAQEMQLTSDSSSQLVESQSTIITENETIANNTVNEGDELAKTAGLLLENVRFEQNPKFQKSQFMGLMKQLRDGEIIVEGNQMVESHGRTSESANADLKGKGRALGSSIPIHASASGGAIPVSMTAPSLHGHNQTYQQLNQSTEQSSGVAVEDENDAYFRQENRDFMDYWDKTRTSQLAALAAKQSAAATPESLSWDKLQEDWDNFEATTAGIKPIAHYQFQDNNPYLLGDSSTSRHHLMHSGVRMSVLESVLELEAAVQRNMGDATAWYELGVKQQENEREHKALQALQRAVELDPTHLPSWLALAISYTNDNNRQGAYDAINEWVDRNTKYAEAVHAFRTLNPENATGSLGERYSQLIQCLITMARSDVSGEVDADIQIALAVLLNTNEEYDKAQDCFRTALAVRPDDWLLYNRVGATMANSGRAEEALDYYYRALELNPGYIRARFNLGISCINLRRYEEAAQHILDALMLQENDGVRDEPGPNEKRGVISTALWDSLKTTCLHMQRADLATLCDLKDLEGE</sequence>
<feature type="region of interest" description="Disordered" evidence="9">
    <location>
        <begin position="1"/>
        <end position="22"/>
    </location>
</feature>
<dbReference type="InterPro" id="IPR019734">
    <property type="entry name" value="TPR_rpt"/>
</dbReference>
<evidence type="ECO:0000256" key="9">
    <source>
        <dbReference type="SAM" id="MobiDB-lite"/>
    </source>
</evidence>
<evidence type="ECO:0000256" key="1">
    <source>
        <dbReference type="ARBA" id="ARBA00004275"/>
    </source>
</evidence>
<dbReference type="EMBL" id="NHTK01001357">
    <property type="protein sequence ID" value="PPQ99436.1"/>
    <property type="molecule type" value="Genomic_DNA"/>
</dbReference>
<dbReference type="PANTHER" id="PTHR10130:SF0">
    <property type="entry name" value="GH08708P"/>
    <property type="match status" value="1"/>
</dbReference>
<dbReference type="GO" id="GO:0005052">
    <property type="term" value="F:peroxisome matrix targeting signal-1 binding"/>
    <property type="evidence" value="ECO:0007669"/>
    <property type="project" value="TreeGrafter"/>
</dbReference>
<comment type="similarity">
    <text evidence="3">Belongs to the peroxisomal targeting signal receptor family.</text>
</comment>
<dbReference type="STRING" id="181874.A0A409Y8N7"/>
<dbReference type="Pfam" id="PF14559">
    <property type="entry name" value="TPR_19"/>
    <property type="match status" value="1"/>
</dbReference>
<dbReference type="AlphaFoldDB" id="A0A409Y8N7"/>
<dbReference type="GO" id="GO:0016560">
    <property type="term" value="P:protein import into peroxisome matrix, docking"/>
    <property type="evidence" value="ECO:0007669"/>
    <property type="project" value="TreeGrafter"/>
</dbReference>
<dbReference type="OrthoDB" id="10006023at2759"/>
<dbReference type="SUPFAM" id="SSF48452">
    <property type="entry name" value="TPR-like"/>
    <property type="match status" value="1"/>
</dbReference>
<protein>
    <submittedName>
        <fullName evidence="10">Uncharacterized protein</fullName>
    </submittedName>
</protein>
<dbReference type="PROSITE" id="PS50005">
    <property type="entry name" value="TPR"/>
    <property type="match status" value="3"/>
</dbReference>